<keyword evidence="4" id="KW-1185">Reference proteome</keyword>
<feature type="transmembrane region" description="Helical" evidence="1">
    <location>
        <begin position="162"/>
        <end position="182"/>
    </location>
</feature>
<feature type="transmembrane region" description="Helical" evidence="1">
    <location>
        <begin position="203"/>
        <end position="223"/>
    </location>
</feature>
<feature type="transmembrane region" description="Helical" evidence="1">
    <location>
        <begin position="42"/>
        <end position="61"/>
    </location>
</feature>
<feature type="transmembrane region" description="Helical" evidence="1">
    <location>
        <begin position="67"/>
        <end position="88"/>
    </location>
</feature>
<keyword evidence="1" id="KW-1133">Transmembrane helix</keyword>
<dbReference type="OrthoDB" id="104711at2"/>
<proteinExistence type="predicted"/>
<dbReference type="InterPro" id="IPR005804">
    <property type="entry name" value="FA_desaturase_dom"/>
</dbReference>
<dbReference type="KEGG" id="grs:C7S20_13800"/>
<dbReference type="GO" id="GO:0016020">
    <property type="term" value="C:membrane"/>
    <property type="evidence" value="ECO:0007669"/>
    <property type="project" value="TreeGrafter"/>
</dbReference>
<dbReference type="GO" id="GO:0016717">
    <property type="term" value="F:oxidoreductase activity, acting on paired donors, with oxidation of a pair of donors resulting in the reduction of molecular oxygen to two molecules of water"/>
    <property type="evidence" value="ECO:0007669"/>
    <property type="project" value="TreeGrafter"/>
</dbReference>
<evidence type="ECO:0000259" key="2">
    <source>
        <dbReference type="Pfam" id="PF00487"/>
    </source>
</evidence>
<name>A0A2R3Z7P4_9FLAO</name>
<accession>A0A2R3Z7P4</accession>
<keyword evidence="1" id="KW-0472">Membrane</keyword>
<dbReference type="GO" id="GO:0006629">
    <property type="term" value="P:lipid metabolic process"/>
    <property type="evidence" value="ECO:0007669"/>
    <property type="project" value="InterPro"/>
</dbReference>
<feature type="domain" description="Fatty acid desaturase" evidence="2">
    <location>
        <begin position="71"/>
        <end position="337"/>
    </location>
</feature>
<evidence type="ECO:0000313" key="4">
    <source>
        <dbReference type="Proteomes" id="UP000241507"/>
    </source>
</evidence>
<organism evidence="3 4">
    <name type="scientific">Christiangramia fulva</name>
    <dbReference type="NCBI Taxonomy" id="2126553"/>
    <lineage>
        <taxon>Bacteria</taxon>
        <taxon>Pseudomonadati</taxon>
        <taxon>Bacteroidota</taxon>
        <taxon>Flavobacteriia</taxon>
        <taxon>Flavobacteriales</taxon>
        <taxon>Flavobacteriaceae</taxon>
        <taxon>Christiangramia</taxon>
    </lineage>
</organism>
<protein>
    <submittedName>
        <fullName evidence="3">Linoleoyl-CoA desaturase</fullName>
    </submittedName>
</protein>
<dbReference type="Pfam" id="PF00487">
    <property type="entry name" value="FA_desaturase"/>
    <property type="match status" value="1"/>
</dbReference>
<feature type="transmembrane region" description="Helical" evidence="1">
    <location>
        <begin position="100"/>
        <end position="119"/>
    </location>
</feature>
<dbReference type="InterPro" id="IPR012171">
    <property type="entry name" value="Fatty_acid_desaturase"/>
</dbReference>
<feature type="transmembrane region" description="Helical" evidence="1">
    <location>
        <begin position="229"/>
        <end position="252"/>
    </location>
</feature>
<dbReference type="PANTHER" id="PTHR19353">
    <property type="entry name" value="FATTY ACID DESATURASE 2"/>
    <property type="match status" value="1"/>
</dbReference>
<gene>
    <name evidence="3" type="ORF">C7S20_13800</name>
</gene>
<dbReference type="PANTHER" id="PTHR19353:SF13">
    <property type="entry name" value="FATTY ACID DESATURASE 6"/>
    <property type="match status" value="1"/>
</dbReference>
<dbReference type="CDD" id="cd03506">
    <property type="entry name" value="Delta6-FADS-like"/>
    <property type="match status" value="1"/>
</dbReference>
<evidence type="ECO:0000313" key="3">
    <source>
        <dbReference type="EMBL" id="AVR46248.1"/>
    </source>
</evidence>
<evidence type="ECO:0000256" key="1">
    <source>
        <dbReference type="SAM" id="Phobius"/>
    </source>
</evidence>
<dbReference type="EMBL" id="CP028136">
    <property type="protein sequence ID" value="AVR46248.1"/>
    <property type="molecule type" value="Genomic_DNA"/>
</dbReference>
<reference evidence="4" key="1">
    <citation type="submission" date="2018-03" db="EMBL/GenBank/DDBJ databases">
        <title>Gramella fulva sp. nov., isolated from a dry surface of tidal flat.</title>
        <authorList>
            <person name="Hwang S.H."/>
            <person name="Hwang W.M."/>
            <person name="Kang K."/>
            <person name="Ahn T.-Y."/>
        </authorList>
    </citation>
    <scope>NUCLEOTIDE SEQUENCE [LARGE SCALE GENOMIC DNA]</scope>
    <source>
        <strain evidence="4">SH35</strain>
    </source>
</reference>
<dbReference type="AlphaFoldDB" id="A0A2R3Z7P4"/>
<keyword evidence="1" id="KW-0812">Transmembrane</keyword>
<sequence>MEEPTITKKPIYQRPKKASFRKLRSEVNRIVKNSPKRNQLKIKAVLFPLLYIAAYSILLIYGKNPLVFYSSYFLLGILLILIFLNLIHDAVHGVIFKKRWLNDFCVHFFDFLGANSYVWKIRHIKLHHTYPNIMNWDSDFEQSPLVRVFPQSEFKKFHKYQYIYLPFLYPLYLFNWLLVRDFKDFFKKDVLVRKVAEIPKKEYFKLFFFKAVFLGYLIFIPKFVLDLPWLNVISGFVVMVFTASFISLLVLLSPHANINSDFPQPDGKGKMPYNWMEHQLRCTNDISNDNFFIRFFMGSFNYHIAHHLFPDIAHVYYPQITPVIEKFAKENGLEYRKMSLLESLRGHYRLLKANAFNENIFEETM</sequence>
<dbReference type="RefSeq" id="WP_107013022.1">
    <property type="nucleotide sequence ID" value="NZ_CP028136.1"/>
</dbReference>
<dbReference type="Proteomes" id="UP000241507">
    <property type="component" value="Chromosome"/>
</dbReference>